<sequence>MAACDVSDPLGDALSFTGLDQIKVINKPRLLAQYSPLNIASDLSNYLDDRGMDHKRDRPYHPKIQGI</sequence>
<evidence type="ECO:0000313" key="3">
    <source>
        <dbReference type="Proteomes" id="UP000235162"/>
    </source>
</evidence>
<gene>
    <name evidence="2" type="ORF">C0029_17065</name>
</gene>
<dbReference type="Proteomes" id="UP000235162">
    <property type="component" value="Unassembled WGS sequence"/>
</dbReference>
<comment type="caution">
    <text evidence="2">The sequence shown here is derived from an EMBL/GenBank/DDBJ whole genome shotgun (WGS) entry which is preliminary data.</text>
</comment>
<dbReference type="AlphaFoldDB" id="A0AAP8MBS7"/>
<feature type="region of interest" description="Disordered" evidence="1">
    <location>
        <begin position="48"/>
        <end position="67"/>
    </location>
</feature>
<keyword evidence="3" id="KW-1185">Reference proteome</keyword>
<reference evidence="2 3" key="1">
    <citation type="submission" date="2018-01" db="EMBL/GenBank/DDBJ databases">
        <title>The draft genome sequence of Halioglobus japonicus S1-36.</title>
        <authorList>
            <person name="Du Z.-J."/>
            <person name="Shi M.-J."/>
        </authorList>
    </citation>
    <scope>NUCLEOTIDE SEQUENCE [LARGE SCALE GENOMIC DNA]</scope>
    <source>
        <strain evidence="2 3">S1-36</strain>
    </source>
</reference>
<proteinExistence type="predicted"/>
<organism evidence="2 3">
    <name type="scientific">Halioglobus japonicus</name>
    <dbReference type="NCBI Taxonomy" id="930805"/>
    <lineage>
        <taxon>Bacteria</taxon>
        <taxon>Pseudomonadati</taxon>
        <taxon>Pseudomonadota</taxon>
        <taxon>Gammaproteobacteria</taxon>
        <taxon>Cellvibrionales</taxon>
        <taxon>Halieaceae</taxon>
        <taxon>Halioglobus</taxon>
    </lineage>
</organism>
<dbReference type="EMBL" id="PKUR01000005">
    <property type="protein sequence ID" value="PLW84714.1"/>
    <property type="molecule type" value="Genomic_DNA"/>
</dbReference>
<accession>A0AAP8MBS7</accession>
<name>A0AAP8MBS7_9GAMM</name>
<evidence type="ECO:0000313" key="2">
    <source>
        <dbReference type="EMBL" id="PLW84714.1"/>
    </source>
</evidence>
<protein>
    <submittedName>
        <fullName evidence="2">Uncharacterized protein</fullName>
    </submittedName>
</protein>
<feature type="compositionally biased region" description="Basic and acidic residues" evidence="1">
    <location>
        <begin position="48"/>
        <end position="60"/>
    </location>
</feature>
<evidence type="ECO:0000256" key="1">
    <source>
        <dbReference type="SAM" id="MobiDB-lite"/>
    </source>
</evidence>